<evidence type="ECO:0000313" key="2">
    <source>
        <dbReference type="Proteomes" id="UP001291623"/>
    </source>
</evidence>
<sequence>MISNSAFLLVEERIGGNFPPNLVLPHRILGSARVFIEVYKYRLIFFILRGPKLDIDIHIILEF</sequence>
<name>A0AAE1RP65_9SOLA</name>
<keyword evidence="2" id="KW-1185">Reference proteome</keyword>
<dbReference type="AlphaFoldDB" id="A0AAE1RP65"/>
<dbReference type="Proteomes" id="UP001291623">
    <property type="component" value="Unassembled WGS sequence"/>
</dbReference>
<protein>
    <submittedName>
        <fullName evidence="1">Uncharacterized protein</fullName>
    </submittedName>
</protein>
<organism evidence="1 2">
    <name type="scientific">Anisodus tanguticus</name>
    <dbReference type="NCBI Taxonomy" id="243964"/>
    <lineage>
        <taxon>Eukaryota</taxon>
        <taxon>Viridiplantae</taxon>
        <taxon>Streptophyta</taxon>
        <taxon>Embryophyta</taxon>
        <taxon>Tracheophyta</taxon>
        <taxon>Spermatophyta</taxon>
        <taxon>Magnoliopsida</taxon>
        <taxon>eudicotyledons</taxon>
        <taxon>Gunneridae</taxon>
        <taxon>Pentapetalae</taxon>
        <taxon>asterids</taxon>
        <taxon>lamiids</taxon>
        <taxon>Solanales</taxon>
        <taxon>Solanaceae</taxon>
        <taxon>Solanoideae</taxon>
        <taxon>Hyoscyameae</taxon>
        <taxon>Anisodus</taxon>
    </lineage>
</organism>
<proteinExistence type="predicted"/>
<comment type="caution">
    <text evidence="1">The sequence shown here is derived from an EMBL/GenBank/DDBJ whole genome shotgun (WGS) entry which is preliminary data.</text>
</comment>
<dbReference type="EMBL" id="JAVYJV010000014">
    <property type="protein sequence ID" value="KAK4354393.1"/>
    <property type="molecule type" value="Genomic_DNA"/>
</dbReference>
<reference evidence="1" key="1">
    <citation type="submission" date="2023-12" db="EMBL/GenBank/DDBJ databases">
        <title>Genome assembly of Anisodus tanguticus.</title>
        <authorList>
            <person name="Wang Y.-J."/>
        </authorList>
    </citation>
    <scope>NUCLEOTIDE SEQUENCE</scope>
    <source>
        <strain evidence="1">KB-2021</strain>
        <tissue evidence="1">Leaf</tissue>
    </source>
</reference>
<evidence type="ECO:0000313" key="1">
    <source>
        <dbReference type="EMBL" id="KAK4354393.1"/>
    </source>
</evidence>
<accession>A0AAE1RP65</accession>
<gene>
    <name evidence="1" type="ORF">RND71_026587</name>
</gene>